<name>A0A9Q0ZUS1_9ROSI</name>
<organism evidence="1 2">
    <name type="scientific">Salix koriyanagi</name>
    <dbReference type="NCBI Taxonomy" id="2511006"/>
    <lineage>
        <taxon>Eukaryota</taxon>
        <taxon>Viridiplantae</taxon>
        <taxon>Streptophyta</taxon>
        <taxon>Embryophyta</taxon>
        <taxon>Tracheophyta</taxon>
        <taxon>Spermatophyta</taxon>
        <taxon>Magnoliopsida</taxon>
        <taxon>eudicotyledons</taxon>
        <taxon>Gunneridae</taxon>
        <taxon>Pentapetalae</taxon>
        <taxon>rosids</taxon>
        <taxon>fabids</taxon>
        <taxon>Malpighiales</taxon>
        <taxon>Salicaceae</taxon>
        <taxon>Saliceae</taxon>
        <taxon>Salix</taxon>
    </lineage>
</organism>
<evidence type="ECO:0000313" key="2">
    <source>
        <dbReference type="Proteomes" id="UP001151752"/>
    </source>
</evidence>
<dbReference type="EMBL" id="JAPFFM010000009">
    <property type="protein sequence ID" value="KAJ6747705.1"/>
    <property type="molecule type" value="Genomic_DNA"/>
</dbReference>
<dbReference type="Proteomes" id="UP001151752">
    <property type="component" value="Chromosome 6"/>
</dbReference>
<accession>A0A9Q0ZUS1</accession>
<sequence>MNPIFTTFIVAADLANVCHHQNFLQVASNMEAMMVSQREWMKGEIDEILKERKGID</sequence>
<reference evidence="1" key="2">
    <citation type="journal article" date="2023" name="Int. J. Mol. Sci.">
        <title>De Novo Assembly and Annotation of 11 Diverse Shrub Willow (Salix) Genomes Reveals Novel Gene Organization in Sex-Linked Regions.</title>
        <authorList>
            <person name="Hyden B."/>
            <person name="Feng K."/>
            <person name="Yates T.B."/>
            <person name="Jawdy S."/>
            <person name="Cereghino C."/>
            <person name="Smart L.B."/>
            <person name="Muchero W."/>
        </authorList>
    </citation>
    <scope>NUCLEOTIDE SEQUENCE</scope>
    <source>
        <tissue evidence="1">Shoot tip</tissue>
    </source>
</reference>
<protein>
    <submittedName>
        <fullName evidence="1">Uncharacterized protein</fullName>
    </submittedName>
</protein>
<keyword evidence="2" id="KW-1185">Reference proteome</keyword>
<proteinExistence type="predicted"/>
<dbReference type="AlphaFoldDB" id="A0A9Q0ZUS1"/>
<evidence type="ECO:0000313" key="1">
    <source>
        <dbReference type="EMBL" id="KAJ6747705.1"/>
    </source>
</evidence>
<gene>
    <name evidence="1" type="ORF">OIU74_030047</name>
</gene>
<reference evidence="1" key="1">
    <citation type="submission" date="2022-11" db="EMBL/GenBank/DDBJ databases">
        <authorList>
            <person name="Hyden B.L."/>
            <person name="Feng K."/>
            <person name="Yates T."/>
            <person name="Jawdy S."/>
            <person name="Smart L.B."/>
            <person name="Muchero W."/>
        </authorList>
    </citation>
    <scope>NUCLEOTIDE SEQUENCE</scope>
    <source>
        <tissue evidence="1">Shoot tip</tissue>
    </source>
</reference>
<comment type="caution">
    <text evidence="1">The sequence shown here is derived from an EMBL/GenBank/DDBJ whole genome shotgun (WGS) entry which is preliminary data.</text>
</comment>